<keyword evidence="2" id="KW-0670">Pyruvate</keyword>
<sequence length="208" mass="22443">MISAFLDTAEVVSGLLHAPALTERWERPSALARFRVSGLAGHLARAVFNVERWVAEPPQPDGTPIDAVAYFLAGARPTPDLDDAVPRRIRELGEQEAADGPVALVEEFDAARARLTSLLPALPPDRPVGVFAHVLPLDQCLLTRLVELVVHLDDLAVSLEIPTPPVPVEAADAVTTCLTRIAVARHGCLPLIRALSRRERAVDQIAAF</sequence>
<dbReference type="InterPro" id="IPR024344">
    <property type="entry name" value="MDMPI_metal-binding"/>
</dbReference>
<comment type="caution">
    <text evidence="2">The sequence shown here is derived from an EMBL/GenBank/DDBJ whole genome shotgun (WGS) entry which is preliminary data.</text>
</comment>
<keyword evidence="2" id="KW-0413">Isomerase</keyword>
<dbReference type="Proteomes" id="UP000316541">
    <property type="component" value="Unassembled WGS sequence"/>
</dbReference>
<evidence type="ECO:0000259" key="1">
    <source>
        <dbReference type="Pfam" id="PF11716"/>
    </source>
</evidence>
<reference evidence="2 3" key="1">
    <citation type="submission" date="2019-07" db="EMBL/GenBank/DDBJ databases">
        <title>Microbispora hainanensis DSM 45428.</title>
        <authorList>
            <person name="Thawai C."/>
        </authorList>
    </citation>
    <scope>NUCLEOTIDE SEQUENCE [LARGE SCALE GENOMIC DNA]</scope>
    <source>
        <strain evidence="2 3">DSM 45428</strain>
    </source>
</reference>
<name>A0A544YT09_9ACTN</name>
<protein>
    <submittedName>
        <fullName evidence="2">Maleylpyruvate isomerase family protein</fullName>
    </submittedName>
</protein>
<dbReference type="InterPro" id="IPR034660">
    <property type="entry name" value="DinB/YfiT-like"/>
</dbReference>
<dbReference type="EMBL" id="VIRM01000020">
    <property type="protein sequence ID" value="TQS19903.1"/>
    <property type="molecule type" value="Genomic_DNA"/>
</dbReference>
<dbReference type="Gene3D" id="1.20.120.450">
    <property type="entry name" value="dinb family like domain"/>
    <property type="match status" value="1"/>
</dbReference>
<evidence type="ECO:0000313" key="3">
    <source>
        <dbReference type="Proteomes" id="UP000316541"/>
    </source>
</evidence>
<organism evidence="2 3">
    <name type="scientific">Microbispora hainanensis</name>
    <dbReference type="NCBI Taxonomy" id="568844"/>
    <lineage>
        <taxon>Bacteria</taxon>
        <taxon>Bacillati</taxon>
        <taxon>Actinomycetota</taxon>
        <taxon>Actinomycetes</taxon>
        <taxon>Streptosporangiales</taxon>
        <taxon>Streptosporangiaceae</taxon>
        <taxon>Microbispora</taxon>
    </lineage>
</organism>
<dbReference type="AlphaFoldDB" id="A0A544YT09"/>
<feature type="domain" description="Mycothiol-dependent maleylpyruvate isomerase metal-binding" evidence="1">
    <location>
        <begin position="18"/>
        <end position="156"/>
    </location>
</feature>
<dbReference type="RefSeq" id="WP_142619997.1">
    <property type="nucleotide sequence ID" value="NZ_VIRM01000020.1"/>
</dbReference>
<dbReference type="SUPFAM" id="SSF109854">
    <property type="entry name" value="DinB/YfiT-like putative metalloenzymes"/>
    <property type="match status" value="1"/>
</dbReference>
<proteinExistence type="predicted"/>
<dbReference type="Pfam" id="PF11716">
    <property type="entry name" value="MDMPI_N"/>
    <property type="match status" value="1"/>
</dbReference>
<gene>
    <name evidence="2" type="ORF">FLX08_17815</name>
</gene>
<accession>A0A544YT09</accession>
<dbReference type="GO" id="GO:0046872">
    <property type="term" value="F:metal ion binding"/>
    <property type="evidence" value="ECO:0007669"/>
    <property type="project" value="InterPro"/>
</dbReference>
<evidence type="ECO:0000313" key="2">
    <source>
        <dbReference type="EMBL" id="TQS19903.1"/>
    </source>
</evidence>
<dbReference type="GO" id="GO:0016853">
    <property type="term" value="F:isomerase activity"/>
    <property type="evidence" value="ECO:0007669"/>
    <property type="project" value="UniProtKB-KW"/>
</dbReference>